<dbReference type="Proteomes" id="UP000033769">
    <property type="component" value="Unassembled WGS sequence"/>
</dbReference>
<keyword evidence="3" id="KW-1003">Cell membrane</keyword>
<evidence type="ECO:0000256" key="1">
    <source>
        <dbReference type="ARBA" id="ARBA00005020"/>
    </source>
</evidence>
<dbReference type="InterPro" id="IPR050154">
    <property type="entry name" value="UbiB_kinase"/>
</dbReference>
<keyword evidence="4" id="KW-0997">Cell inner membrane</keyword>
<keyword evidence="5" id="KW-0808">Transferase</keyword>
<keyword evidence="8" id="KW-0547">Nucleotide-binding</keyword>
<reference evidence="14 16" key="1">
    <citation type="submission" date="2015-02" db="EMBL/GenBank/DDBJ databases">
        <title>Genome Sequencing of Rickettsiales.</title>
        <authorList>
            <person name="Daugherty S.C."/>
            <person name="Su Q."/>
            <person name="Abolude K."/>
            <person name="Beier-Sexton M."/>
            <person name="Carlyon J.A."/>
            <person name="Carter R."/>
            <person name="Day N.P."/>
            <person name="Dumler S.J."/>
            <person name="Dyachenko V."/>
            <person name="Godinez A."/>
            <person name="Kurtti T.J."/>
            <person name="Lichay M."/>
            <person name="Mullins K.E."/>
            <person name="Ott S."/>
            <person name="Pappas-Brown V."/>
            <person name="Paris D.H."/>
            <person name="Patel P."/>
            <person name="Richards A.L."/>
            <person name="Sadzewicz L."/>
            <person name="Sears K."/>
            <person name="Seidman D."/>
            <person name="Sengamalay N."/>
            <person name="Stenos J."/>
            <person name="Tallon L.J."/>
            <person name="Vincent G."/>
            <person name="Fraser C.M."/>
            <person name="Munderloh U."/>
            <person name="Dunning-Hotopp J.C."/>
        </authorList>
    </citation>
    <scope>NUCLEOTIDE SEQUENCE [LARGE SCALE GENOMIC DNA]</scope>
    <source>
        <strain evidence="14 16">Gilliam</strain>
    </source>
</reference>
<dbReference type="InterPro" id="IPR000719">
    <property type="entry name" value="Prot_kinase_dom"/>
</dbReference>
<evidence type="ECO:0000256" key="3">
    <source>
        <dbReference type="ARBA" id="ARBA00022475"/>
    </source>
</evidence>
<dbReference type="Pfam" id="PF03109">
    <property type="entry name" value="ABC1"/>
    <property type="match status" value="1"/>
</dbReference>
<sequence>MINFIKNVIALIGVLAIVSKYKILQNIDCTNLSFLFRSIIKLINFLFYPICLLYRNNQQYSDRLTNCLKELGPAYIKLGQTLSTRPDLIGSNMADSLKILQDKLPPFSTQEAKKIITACLKMEIDQVFSFFPKEVVVAASIAQVYKAQLVTGEEVAVKVLRPNVQAEYLENIETLHFIAKILLKFLPKVKRLKLVEVIDILRKSMVSELDMRIEAASYSEMLDNFISDRNTYIPKVYWEFTAEKVLTVEWIHGLPIRERQLIINQGTSLKDLSEKVILMFFNQAYRDGFFHADLHHGNVLVLPDGKIGLVDFGIIGRLSEKDRIAVAEILYAFLERDYKKVAKIHLQAGYIPENTNLDLFSQYCRSIAEPIIGLSLKNLSLGKLLAQLFMITENFGMETQPQLLLLQKTMIVVEGISRDLNPDINIWELMKPWMKKWAAKNISIEARLFRSLSSIFKQLVNY</sequence>
<dbReference type="PANTHER" id="PTHR10566:SF113">
    <property type="entry name" value="PROTEIN ACTIVITY OF BC1 COMPLEX KINASE 7, CHLOROPLASTIC"/>
    <property type="match status" value="1"/>
</dbReference>
<keyword evidence="9" id="KW-0418">Kinase</keyword>
<keyword evidence="11" id="KW-1133">Transmembrane helix</keyword>
<dbReference type="InterPro" id="IPR004147">
    <property type="entry name" value="ABC1_dom"/>
</dbReference>
<dbReference type="PROSITE" id="PS50011">
    <property type="entry name" value="PROTEIN_KINASE_DOM"/>
    <property type="match status" value="1"/>
</dbReference>
<proteinExistence type="inferred from homology"/>
<comment type="similarity">
    <text evidence="2">Belongs to the protein kinase superfamily. ADCK protein kinase family.</text>
</comment>
<evidence type="ECO:0000256" key="5">
    <source>
        <dbReference type="ARBA" id="ARBA00022679"/>
    </source>
</evidence>
<dbReference type="GO" id="GO:0006744">
    <property type="term" value="P:ubiquinone biosynthetic process"/>
    <property type="evidence" value="ECO:0007669"/>
    <property type="project" value="UniProtKB-UniPathway"/>
</dbReference>
<dbReference type="GO" id="GO:0004672">
    <property type="term" value="F:protein kinase activity"/>
    <property type="evidence" value="ECO:0007669"/>
    <property type="project" value="InterPro"/>
</dbReference>
<dbReference type="GO" id="GO:0005524">
    <property type="term" value="F:ATP binding"/>
    <property type="evidence" value="ECO:0007669"/>
    <property type="project" value="UniProtKB-KW"/>
</dbReference>
<evidence type="ECO:0000256" key="7">
    <source>
        <dbReference type="ARBA" id="ARBA00022692"/>
    </source>
</evidence>
<evidence type="ECO:0000256" key="10">
    <source>
        <dbReference type="ARBA" id="ARBA00022840"/>
    </source>
</evidence>
<feature type="domain" description="Protein kinase" evidence="13">
    <location>
        <begin position="130"/>
        <end position="462"/>
    </location>
</feature>
<dbReference type="Proteomes" id="UP000244959">
    <property type="component" value="Chromosome I"/>
</dbReference>
<evidence type="ECO:0000256" key="2">
    <source>
        <dbReference type="ARBA" id="ARBA00009670"/>
    </source>
</evidence>
<reference evidence="17" key="3">
    <citation type="submission" date="2018-03" db="EMBL/GenBank/DDBJ databases">
        <authorList>
            <person name="Batty M. E."/>
            <person name="Batty M E."/>
        </authorList>
    </citation>
    <scope>NUCLEOTIDE SEQUENCE [LARGE SCALE GENOMIC DNA]</scope>
    <source>
        <strain evidence="17">Gilliam</strain>
    </source>
</reference>
<comment type="pathway">
    <text evidence="1">Cofactor biosynthesis; ubiquinone biosynthesis [regulation].</text>
</comment>
<evidence type="ECO:0000313" key="17">
    <source>
        <dbReference type="Proteomes" id="UP000244959"/>
    </source>
</evidence>
<dbReference type="InterPro" id="IPR010232">
    <property type="entry name" value="UbiB"/>
</dbReference>
<evidence type="ECO:0000313" key="15">
    <source>
        <dbReference type="EMBL" id="SPR10975.1"/>
    </source>
</evidence>
<evidence type="ECO:0000256" key="4">
    <source>
        <dbReference type="ARBA" id="ARBA00022519"/>
    </source>
</evidence>
<keyword evidence="6" id="KW-0831">Ubiquinone biosynthesis</keyword>
<dbReference type="CDD" id="cd13972">
    <property type="entry name" value="UbiB"/>
    <property type="match status" value="1"/>
</dbReference>
<evidence type="ECO:0000256" key="12">
    <source>
        <dbReference type="ARBA" id="ARBA00023136"/>
    </source>
</evidence>
<evidence type="ECO:0000256" key="11">
    <source>
        <dbReference type="ARBA" id="ARBA00022989"/>
    </source>
</evidence>
<keyword evidence="17" id="KW-1185">Reference proteome</keyword>
<dbReference type="EMBL" id="LANO01000007">
    <property type="protein sequence ID" value="KJV53454.1"/>
    <property type="molecule type" value="Genomic_DNA"/>
</dbReference>
<protein>
    <submittedName>
        <fullName evidence="14">2-polyprenylphenol 6-hydroxylase</fullName>
        <ecNumber evidence="14">1.14.13.-</ecNumber>
    </submittedName>
    <submittedName>
        <fullName evidence="15">Ubiquinone biosynthesis protein UbiB</fullName>
    </submittedName>
</protein>
<reference evidence="15" key="2">
    <citation type="submission" date="2018-03" db="EMBL/GenBank/DDBJ databases">
        <authorList>
            <person name="Keele B.F."/>
        </authorList>
    </citation>
    <scope>NUCLEOTIDE SEQUENCE [LARGE SCALE GENOMIC DNA]</scope>
    <source>
        <strain evidence="15">Gilliam</strain>
    </source>
</reference>
<keyword evidence="12" id="KW-0472">Membrane</keyword>
<dbReference type="GO" id="GO:0016491">
    <property type="term" value="F:oxidoreductase activity"/>
    <property type="evidence" value="ECO:0007669"/>
    <property type="project" value="UniProtKB-KW"/>
</dbReference>
<evidence type="ECO:0000259" key="13">
    <source>
        <dbReference type="PROSITE" id="PS50011"/>
    </source>
</evidence>
<evidence type="ECO:0000256" key="8">
    <source>
        <dbReference type="ARBA" id="ARBA00022741"/>
    </source>
</evidence>
<evidence type="ECO:0000313" key="16">
    <source>
        <dbReference type="Proteomes" id="UP000033769"/>
    </source>
</evidence>
<evidence type="ECO:0000256" key="6">
    <source>
        <dbReference type="ARBA" id="ARBA00022688"/>
    </source>
</evidence>
<name>A0A0F3MFV5_ORITS</name>
<dbReference type="RefSeq" id="WP_047220375.1">
    <property type="nucleotide sequence ID" value="NZ_LS398551.1"/>
</dbReference>
<dbReference type="PANTHER" id="PTHR10566">
    <property type="entry name" value="CHAPERONE-ACTIVITY OF BC1 COMPLEX CABC1 -RELATED"/>
    <property type="match status" value="1"/>
</dbReference>
<dbReference type="InterPro" id="IPR011009">
    <property type="entry name" value="Kinase-like_dom_sf"/>
</dbReference>
<keyword evidence="7" id="KW-0812">Transmembrane</keyword>
<gene>
    <name evidence="14" type="primary">ubiB</name>
    <name evidence="15" type="ORF">GILLIAM_02198</name>
    <name evidence="14" type="ORF">OTSGILL_0701</name>
</gene>
<keyword evidence="14" id="KW-0560">Oxidoreductase</keyword>
<dbReference type="AlphaFoldDB" id="A0A0F3MFV5"/>
<dbReference type="UniPathway" id="UPA00232"/>
<dbReference type="SUPFAM" id="SSF56112">
    <property type="entry name" value="Protein kinase-like (PK-like)"/>
    <property type="match status" value="1"/>
</dbReference>
<dbReference type="NCBIfam" id="TIGR01982">
    <property type="entry name" value="UbiB"/>
    <property type="match status" value="1"/>
</dbReference>
<dbReference type="EMBL" id="LS398551">
    <property type="protein sequence ID" value="SPR10975.1"/>
    <property type="molecule type" value="Genomic_DNA"/>
</dbReference>
<accession>A0A0F3MFV5</accession>
<keyword evidence="15" id="KW-0830">Ubiquinone</keyword>
<dbReference type="EC" id="1.14.13.-" evidence="14"/>
<evidence type="ECO:0000256" key="9">
    <source>
        <dbReference type="ARBA" id="ARBA00022777"/>
    </source>
</evidence>
<dbReference type="InterPro" id="IPR045308">
    <property type="entry name" value="UbiB_bact"/>
</dbReference>
<dbReference type="PATRIC" id="fig|1359184.3.peg.2983"/>
<evidence type="ECO:0000313" key="14">
    <source>
        <dbReference type="EMBL" id="KJV53454.1"/>
    </source>
</evidence>
<keyword evidence="10" id="KW-0067">ATP-binding</keyword>
<organism evidence="14 16">
    <name type="scientific">Orientia tsutsugamushi str. Gilliam</name>
    <dbReference type="NCBI Taxonomy" id="1359184"/>
    <lineage>
        <taxon>Bacteria</taxon>
        <taxon>Pseudomonadati</taxon>
        <taxon>Pseudomonadota</taxon>
        <taxon>Alphaproteobacteria</taxon>
        <taxon>Rickettsiales</taxon>
        <taxon>Rickettsiaceae</taxon>
        <taxon>Rickettsieae</taxon>
        <taxon>Orientia</taxon>
    </lineage>
</organism>